<dbReference type="PANTHER" id="PTHR37829:SF3">
    <property type="entry name" value="PROTEIN JAYE-RELATED"/>
    <property type="match status" value="1"/>
</dbReference>
<dbReference type="RefSeq" id="WP_154527527.1">
    <property type="nucleotide sequence ID" value="NZ_VULZ01000023.1"/>
</dbReference>
<feature type="domain" description="Baseplate protein J-like barrel" evidence="1">
    <location>
        <begin position="93"/>
        <end position="178"/>
    </location>
</feature>
<dbReference type="InterPro" id="IPR058531">
    <property type="entry name" value="Baseplate_J_M"/>
</dbReference>
<evidence type="ECO:0000259" key="1">
    <source>
        <dbReference type="Pfam" id="PF04865"/>
    </source>
</evidence>
<dbReference type="EMBL" id="VULZ01000023">
    <property type="protein sequence ID" value="MSS16098.1"/>
    <property type="molecule type" value="Genomic_DNA"/>
</dbReference>
<feature type="domain" description="Baseplate J-like central" evidence="2">
    <location>
        <begin position="200"/>
        <end position="275"/>
    </location>
</feature>
<evidence type="ECO:0000313" key="3">
    <source>
        <dbReference type="EMBL" id="MSS16098.1"/>
    </source>
</evidence>
<dbReference type="AlphaFoldDB" id="A0A6L5X9Z4"/>
<dbReference type="Pfam" id="PF26078">
    <property type="entry name" value="Baseplate_J_M"/>
    <property type="match status" value="1"/>
</dbReference>
<evidence type="ECO:0000259" key="2">
    <source>
        <dbReference type="Pfam" id="PF26078"/>
    </source>
</evidence>
<gene>
    <name evidence="3" type="ORF">FYJ35_13885</name>
</gene>
<name>A0A6L5X9Z4_9FIRM</name>
<dbReference type="Pfam" id="PF04865">
    <property type="entry name" value="Baseplate_J"/>
    <property type="match status" value="1"/>
</dbReference>
<keyword evidence="4" id="KW-1185">Reference proteome</keyword>
<proteinExistence type="predicted"/>
<comment type="caution">
    <text evidence="3">The sequence shown here is derived from an EMBL/GenBank/DDBJ whole genome shotgun (WGS) entry which is preliminary data.</text>
</comment>
<sequence length="371" mass="40433">MDNTEIHYLTYDPDAIWEDMMLNYVEAGGDILYPGDEKDMLLRSVQADIVQVFAGVDNALRMQTLRYAVGPYLDLIGERRNCERITASPATAQVTITAKEAFTLPEGSTMTADGQVFYQTKEDIALTGNQLTATIEVECTEDGITGNGLTVGTALSLSKSDYEKYISSIVSATDASGGNEEEDDDTYRERIRLHGLIALTSGPKGQYEAMAKTVSSDIVDAEALGHTDMTDIPEGEVWVYLIFASDTGKAAVINSVLEKLSAKDTRPLTDKVSVKEATAIPYAIDVQYACDNSSEIVSAVNDAVSTYQKWQDSVIGRPFNPDLLMASMYQAGCTRVKWGSSSTYNGTNTIAYTEIKPNERCKGTVTLHSMT</sequence>
<accession>A0A6L5X9Z4</accession>
<protein>
    <submittedName>
        <fullName evidence="3">Uncharacterized protein</fullName>
    </submittedName>
</protein>
<dbReference type="PANTHER" id="PTHR37829">
    <property type="entry name" value="PHAGE-LIKE ELEMENT PBSX PROTEIN XKDT"/>
    <property type="match status" value="1"/>
</dbReference>
<dbReference type="InterPro" id="IPR006949">
    <property type="entry name" value="Barrel_Baseplate_J-like"/>
</dbReference>
<organism evidence="3 4">
    <name type="scientific">Porcincola intestinalis</name>
    <dbReference type="NCBI Taxonomy" id="2606632"/>
    <lineage>
        <taxon>Bacteria</taxon>
        <taxon>Bacillati</taxon>
        <taxon>Bacillota</taxon>
        <taxon>Clostridia</taxon>
        <taxon>Lachnospirales</taxon>
        <taxon>Lachnospiraceae</taxon>
        <taxon>Porcincola</taxon>
    </lineage>
</organism>
<dbReference type="InterPro" id="IPR052399">
    <property type="entry name" value="Phage_Baseplate_Assmbl_Protein"/>
</dbReference>
<evidence type="ECO:0000313" key="4">
    <source>
        <dbReference type="Proteomes" id="UP000481852"/>
    </source>
</evidence>
<reference evidence="3 4" key="1">
    <citation type="submission" date="2019-08" db="EMBL/GenBank/DDBJ databases">
        <title>In-depth cultivation of the pig gut microbiome towards novel bacterial diversity and tailored functional studies.</title>
        <authorList>
            <person name="Wylensek D."/>
            <person name="Hitch T.C.A."/>
            <person name="Clavel T."/>
        </authorList>
    </citation>
    <scope>NUCLEOTIDE SEQUENCE [LARGE SCALE GENOMIC DNA]</scope>
    <source>
        <strain evidence="3 4">Oil+RF-744-WCA-WT-11</strain>
    </source>
</reference>
<dbReference type="Proteomes" id="UP000481852">
    <property type="component" value="Unassembled WGS sequence"/>
</dbReference>